<protein>
    <recommendedName>
        <fullName evidence="4">Conjugal transfer protein TrbI</fullName>
    </recommendedName>
</protein>
<feature type="region of interest" description="Disordered" evidence="1">
    <location>
        <begin position="1"/>
        <end position="27"/>
    </location>
</feature>
<accession>A0ABP9AVG2</accession>
<gene>
    <name evidence="2" type="ORF">GCM10023307_08730</name>
</gene>
<comment type="caution">
    <text evidence="2">The sequence shown here is derived from an EMBL/GenBank/DDBJ whole genome shotgun (WGS) entry which is preliminary data.</text>
</comment>
<evidence type="ECO:0008006" key="4">
    <source>
        <dbReference type="Google" id="ProtNLM"/>
    </source>
</evidence>
<evidence type="ECO:0000256" key="1">
    <source>
        <dbReference type="SAM" id="MobiDB-lite"/>
    </source>
</evidence>
<evidence type="ECO:0000313" key="2">
    <source>
        <dbReference type="EMBL" id="GAA4786241.1"/>
    </source>
</evidence>
<dbReference type="Proteomes" id="UP001499959">
    <property type="component" value="Unassembled WGS sequence"/>
</dbReference>
<reference evidence="3" key="1">
    <citation type="journal article" date="2019" name="Int. J. Syst. Evol. Microbiol.">
        <title>The Global Catalogue of Microorganisms (GCM) 10K type strain sequencing project: providing services to taxonomists for standard genome sequencing and annotation.</title>
        <authorList>
            <consortium name="The Broad Institute Genomics Platform"/>
            <consortium name="The Broad Institute Genome Sequencing Center for Infectious Disease"/>
            <person name="Wu L."/>
            <person name="Ma J."/>
        </authorList>
    </citation>
    <scope>NUCLEOTIDE SEQUENCE [LARGE SCALE GENOMIC DNA]</scope>
    <source>
        <strain evidence="3">JCM 18204</strain>
    </source>
</reference>
<name>A0ABP9AVG2_9GAMM</name>
<feature type="compositionally biased region" description="Low complexity" evidence="1">
    <location>
        <begin position="103"/>
        <end position="117"/>
    </location>
</feature>
<dbReference type="EMBL" id="BAABJE010000002">
    <property type="protein sequence ID" value="GAA4786241.1"/>
    <property type="molecule type" value="Genomic_DNA"/>
</dbReference>
<feature type="region of interest" description="Disordered" evidence="1">
    <location>
        <begin position="82"/>
        <end position="120"/>
    </location>
</feature>
<sequence length="238" mass="24686">MADDRDHGIPPSSRKDDEGVRVSGRAGGGRRPALLYKALALVLAGGCAVYVVETLHQASNAAADAGDAAPAADVRGDLRTTASPHASLASNAVPRRTLTPDSAQAGGNAGDGQDLAAFIPPGEEPTMAEVIDELHKAGIHTGLGAFNPPGTSPPLVGLAVPEDFPLPEGYVRHFQATDDGQRIEPILMFSPDFEFFDAAGRRIPIPENRVVPPNMAPPGLAVRLIEIPPPLLTPGPSI</sequence>
<dbReference type="RefSeq" id="WP_345302081.1">
    <property type="nucleotide sequence ID" value="NZ_BAABJE010000002.1"/>
</dbReference>
<organism evidence="2 3">
    <name type="scientific">Lysobacter hankyongensis</name>
    <dbReference type="NCBI Taxonomy" id="1176535"/>
    <lineage>
        <taxon>Bacteria</taxon>
        <taxon>Pseudomonadati</taxon>
        <taxon>Pseudomonadota</taxon>
        <taxon>Gammaproteobacteria</taxon>
        <taxon>Lysobacterales</taxon>
        <taxon>Lysobacteraceae</taxon>
        <taxon>Lysobacter</taxon>
    </lineage>
</organism>
<feature type="compositionally biased region" description="Basic and acidic residues" evidence="1">
    <location>
        <begin position="1"/>
        <end position="20"/>
    </location>
</feature>
<evidence type="ECO:0000313" key="3">
    <source>
        <dbReference type="Proteomes" id="UP001499959"/>
    </source>
</evidence>
<keyword evidence="3" id="KW-1185">Reference proteome</keyword>
<proteinExistence type="predicted"/>